<gene>
    <name evidence="2" type="ORF">ACFQ1S_28210</name>
</gene>
<feature type="signal peptide" evidence="1">
    <location>
        <begin position="1"/>
        <end position="39"/>
    </location>
</feature>
<protein>
    <submittedName>
        <fullName evidence="2">Uncharacterized protein</fullName>
    </submittedName>
</protein>
<evidence type="ECO:0000313" key="3">
    <source>
        <dbReference type="Proteomes" id="UP001597045"/>
    </source>
</evidence>
<name>A0ABW3MEW0_9PSEU</name>
<comment type="caution">
    <text evidence="2">The sequence shown here is derived from an EMBL/GenBank/DDBJ whole genome shotgun (WGS) entry which is preliminary data.</text>
</comment>
<keyword evidence="3" id="KW-1185">Reference proteome</keyword>
<dbReference type="Proteomes" id="UP001597045">
    <property type="component" value="Unassembled WGS sequence"/>
</dbReference>
<reference evidence="3" key="1">
    <citation type="journal article" date="2019" name="Int. J. Syst. Evol. Microbiol.">
        <title>The Global Catalogue of Microorganisms (GCM) 10K type strain sequencing project: providing services to taxonomists for standard genome sequencing and annotation.</title>
        <authorList>
            <consortium name="The Broad Institute Genomics Platform"/>
            <consortium name="The Broad Institute Genome Sequencing Center for Infectious Disease"/>
            <person name="Wu L."/>
            <person name="Ma J."/>
        </authorList>
    </citation>
    <scope>NUCLEOTIDE SEQUENCE [LARGE SCALE GENOMIC DNA]</scope>
    <source>
        <strain evidence="3">JCM 31486</strain>
    </source>
</reference>
<proteinExistence type="predicted"/>
<sequence>MDALSVVVLAPWATMGKSLRRLAALTLAGVLLASTAASATTYRADWPTWQGDLAGSRANMAEFRINPANV</sequence>
<evidence type="ECO:0000313" key="2">
    <source>
        <dbReference type="EMBL" id="MFD1049143.1"/>
    </source>
</evidence>
<dbReference type="EMBL" id="JBHTIS010002003">
    <property type="protein sequence ID" value="MFD1049143.1"/>
    <property type="molecule type" value="Genomic_DNA"/>
</dbReference>
<evidence type="ECO:0000256" key="1">
    <source>
        <dbReference type="SAM" id="SignalP"/>
    </source>
</evidence>
<feature type="non-terminal residue" evidence="2">
    <location>
        <position position="70"/>
    </location>
</feature>
<organism evidence="2 3">
    <name type="scientific">Kibdelosporangium lantanae</name>
    <dbReference type="NCBI Taxonomy" id="1497396"/>
    <lineage>
        <taxon>Bacteria</taxon>
        <taxon>Bacillati</taxon>
        <taxon>Actinomycetota</taxon>
        <taxon>Actinomycetes</taxon>
        <taxon>Pseudonocardiales</taxon>
        <taxon>Pseudonocardiaceae</taxon>
        <taxon>Kibdelosporangium</taxon>
    </lineage>
</organism>
<feature type="chain" id="PRO_5047383437" evidence="1">
    <location>
        <begin position="40"/>
        <end position="70"/>
    </location>
</feature>
<keyword evidence="1" id="KW-0732">Signal</keyword>
<accession>A0ABW3MEW0</accession>